<accession>A0A5E4ZG68</accession>
<gene>
    <name evidence="1" type="ORF">PTE30175_05394</name>
</gene>
<dbReference type="AlphaFoldDB" id="A0A5E4ZG68"/>
<evidence type="ECO:0000313" key="2">
    <source>
        <dbReference type="Proteomes" id="UP000414233"/>
    </source>
</evidence>
<keyword evidence="2" id="KW-1185">Reference proteome</keyword>
<dbReference type="OrthoDB" id="7066518at2"/>
<evidence type="ECO:0000313" key="1">
    <source>
        <dbReference type="EMBL" id="VVE59173.1"/>
    </source>
</evidence>
<name>A0A5E4ZG68_9BURK</name>
<organism evidence="1 2">
    <name type="scientific">Pandoraea terrae</name>
    <dbReference type="NCBI Taxonomy" id="1537710"/>
    <lineage>
        <taxon>Bacteria</taxon>
        <taxon>Pseudomonadati</taxon>
        <taxon>Pseudomonadota</taxon>
        <taxon>Betaproteobacteria</taxon>
        <taxon>Burkholderiales</taxon>
        <taxon>Burkholderiaceae</taxon>
        <taxon>Pandoraea</taxon>
    </lineage>
</organism>
<dbReference type="RefSeq" id="WP_150700114.1">
    <property type="nucleotide sequence ID" value="NZ_CABPRZ010000040.1"/>
</dbReference>
<dbReference type="NCBIfam" id="TIGR02500">
    <property type="entry name" value="type_III_yscD"/>
    <property type="match status" value="1"/>
</dbReference>
<dbReference type="EMBL" id="CABPRZ010000040">
    <property type="protein sequence ID" value="VVE59173.1"/>
    <property type="molecule type" value="Genomic_DNA"/>
</dbReference>
<proteinExistence type="predicted"/>
<dbReference type="Proteomes" id="UP000414233">
    <property type="component" value="Unassembled WGS sequence"/>
</dbReference>
<sequence>MAESFKLKLLTGPLAGRELPLPHGVFRLGGDDADIAVPLDDNVTTALMIDDRGVRLGAPVPLWIDGRPETVDDCLPLDRALDVAGFGFALGRETDLIATRELVPRNACVPVPPWSAVRPAPSMPKRFLPGRVGRVAVAAGVTCVIGAATVAQWPVTAKVPAPTPAAQLAALVDRVGATARIDASLQSDTSVLIHGDCTDARALSALRAGVRAMGLAIRDETECRASALEAVQTTLRMHGYRDVTVNMAADDAKVTISGPIDADDRWRRAARALDDMKLRGGWHVSNSIASELETLAALLARHRQLPGVGAMRVGGTWVVTAQLSSARRRAVQALLDEFNADQPPHARARFDQLPNRPVTGGDAWLPASVASVGGDVRAPYATLTDGTRLTVGTQLPRGLRVLAIGREGVSLLRSDRLIHVPLAS</sequence>
<reference evidence="1 2" key="1">
    <citation type="submission" date="2019-08" db="EMBL/GenBank/DDBJ databases">
        <authorList>
            <person name="Peeters C."/>
        </authorList>
    </citation>
    <scope>NUCLEOTIDE SEQUENCE [LARGE SCALE GENOMIC DNA]</scope>
    <source>
        <strain evidence="1 2">LMG 30175</strain>
    </source>
</reference>
<protein>
    <submittedName>
        <fullName evidence="1">EscD/YscD/HrpQ family type III secretion system inner membrane ring protein</fullName>
    </submittedName>
</protein>
<dbReference type="InterPro" id="IPR012843">
    <property type="entry name" value="YscD"/>
</dbReference>